<dbReference type="EMBL" id="CAICTM010000074">
    <property type="protein sequence ID" value="CAB9500101.1"/>
    <property type="molecule type" value="Genomic_DNA"/>
</dbReference>
<evidence type="ECO:0000313" key="2">
    <source>
        <dbReference type="Proteomes" id="UP001153069"/>
    </source>
</evidence>
<dbReference type="AlphaFoldDB" id="A0A9N8DG73"/>
<organism evidence="1 2">
    <name type="scientific">Seminavis robusta</name>
    <dbReference type="NCBI Taxonomy" id="568900"/>
    <lineage>
        <taxon>Eukaryota</taxon>
        <taxon>Sar</taxon>
        <taxon>Stramenopiles</taxon>
        <taxon>Ochrophyta</taxon>
        <taxon>Bacillariophyta</taxon>
        <taxon>Bacillariophyceae</taxon>
        <taxon>Bacillariophycidae</taxon>
        <taxon>Naviculales</taxon>
        <taxon>Naviculaceae</taxon>
        <taxon>Seminavis</taxon>
    </lineage>
</organism>
<proteinExistence type="predicted"/>
<gene>
    <name evidence="1" type="ORF">SEMRO_75_G041430.1</name>
</gene>
<comment type="caution">
    <text evidence="1">The sequence shown here is derived from an EMBL/GenBank/DDBJ whole genome shotgun (WGS) entry which is preliminary data.</text>
</comment>
<accession>A0A9N8DG73</accession>
<name>A0A9N8DG73_9STRA</name>
<evidence type="ECO:0000313" key="1">
    <source>
        <dbReference type="EMBL" id="CAB9500101.1"/>
    </source>
</evidence>
<reference evidence="1" key="1">
    <citation type="submission" date="2020-06" db="EMBL/GenBank/DDBJ databases">
        <authorList>
            <consortium name="Plant Systems Biology data submission"/>
        </authorList>
    </citation>
    <scope>NUCLEOTIDE SEQUENCE</scope>
    <source>
        <strain evidence="1">D6</strain>
    </source>
</reference>
<sequence>MGLGLKKIRNINLPKSVPAYSKNYRESVSIGLRLGSGFGKTHVLTEAPALLGLAQCSSVYITYNHDQQLGADKKKTKEAALLRLILASHGFSSIACANFFEDSTSERLLEAPIQSLEDLAVTTFRKVAKNGDFVLAADELAQLGTEAAKQVVSLLSLLCFRYYEATGAICTVLVSSLNDAVFTTTSGRGIIDWVPDRATAETVDFFGRKLPQQRREHFSALAKSICGAHMRSIVICFTEMSVGSLPSVETMFNQMKSHMGEVEELVDDNGVLCPVFIQQAFAKKREESSDHLKNLFQTFAEIHADGKDFKEAAMHFDLFRASLGVPVVPRSARIGLATMKSGFSQEWFRQLNFPDVMTLSTRDLLKCLPKQGSPKKEVVPSETKPTVGSYYHPGTEGHPLIDRSYVAVHSTTGEYCLLLTQEKVNDDFGAASSALDKAASMLFQKWKFTKILLVVNVIGANQNTRAQRTLEWPYILIRDNDEAKAYYSVNFADLIWYACDSHLLKHSKKVKK</sequence>
<keyword evidence="2" id="KW-1185">Reference proteome</keyword>
<protein>
    <submittedName>
        <fullName evidence="1">Uncharacterized protein</fullName>
    </submittedName>
</protein>
<dbReference type="Proteomes" id="UP001153069">
    <property type="component" value="Unassembled WGS sequence"/>
</dbReference>